<organism evidence="1 2">
    <name type="scientific">Penicillium angulare</name>
    <dbReference type="NCBI Taxonomy" id="116970"/>
    <lineage>
        <taxon>Eukaryota</taxon>
        <taxon>Fungi</taxon>
        <taxon>Dikarya</taxon>
        <taxon>Ascomycota</taxon>
        <taxon>Pezizomycotina</taxon>
        <taxon>Eurotiomycetes</taxon>
        <taxon>Eurotiomycetidae</taxon>
        <taxon>Eurotiales</taxon>
        <taxon>Aspergillaceae</taxon>
        <taxon>Penicillium</taxon>
    </lineage>
</organism>
<reference evidence="1" key="2">
    <citation type="journal article" date="2023" name="IMA Fungus">
        <title>Comparative genomic study of the Penicillium genus elucidates a diverse pangenome and 15 lateral gene transfer events.</title>
        <authorList>
            <person name="Petersen C."/>
            <person name="Sorensen T."/>
            <person name="Nielsen M.R."/>
            <person name="Sondergaard T.E."/>
            <person name="Sorensen J.L."/>
            <person name="Fitzpatrick D.A."/>
            <person name="Frisvad J.C."/>
            <person name="Nielsen K.L."/>
        </authorList>
    </citation>
    <scope>NUCLEOTIDE SEQUENCE</scope>
    <source>
        <strain evidence="1">IBT 30069</strain>
    </source>
</reference>
<dbReference type="OrthoDB" id="4324442at2759"/>
<sequence length="333" mass="37185">MSPSRESFPPSASRKKGSEYFTSITDGIAKRISGRFIRAEDNTPTATISTSPFVYWKTQELVWKWDQRKLCGARMNMLLNSSLLPHGQAWNIPDMNNIFVSVGPLGVIVHEPAHLRNLDWSECAIGVSQDEKGSGARIILQGRTKRESGKSLSKLLVRFKDPILPQPLLPPISWSTEFWMSDSVVLDPRLDEGELIIEGLQLNVSGSEEYLYIGLPGTNFGALFNTLITSWGTSEDCFKYSCGYFWLLASISPVHLAPEAHGSSFLLEKYPLSFREQMKGESWLVAAKITLKLQRPSRLKSRVQVQVHAISSGCVTSTRRPAGFQSEGCHCFQ</sequence>
<dbReference type="AlphaFoldDB" id="A0A9W9KDC7"/>
<keyword evidence="2" id="KW-1185">Reference proteome</keyword>
<accession>A0A9W9KDC7</accession>
<evidence type="ECO:0000313" key="2">
    <source>
        <dbReference type="Proteomes" id="UP001149165"/>
    </source>
</evidence>
<dbReference type="EMBL" id="JAPQKH010000004">
    <property type="protein sequence ID" value="KAJ5100892.1"/>
    <property type="molecule type" value="Genomic_DNA"/>
</dbReference>
<protein>
    <submittedName>
        <fullName evidence="1">Uncharacterized protein</fullName>
    </submittedName>
</protein>
<reference evidence="1" key="1">
    <citation type="submission" date="2022-11" db="EMBL/GenBank/DDBJ databases">
        <authorList>
            <person name="Petersen C."/>
        </authorList>
    </citation>
    <scope>NUCLEOTIDE SEQUENCE</scope>
    <source>
        <strain evidence="1">IBT 30069</strain>
    </source>
</reference>
<proteinExistence type="predicted"/>
<gene>
    <name evidence="1" type="ORF">N7456_006944</name>
</gene>
<comment type="caution">
    <text evidence="1">The sequence shown here is derived from an EMBL/GenBank/DDBJ whole genome shotgun (WGS) entry which is preliminary data.</text>
</comment>
<dbReference type="Proteomes" id="UP001149165">
    <property type="component" value="Unassembled WGS sequence"/>
</dbReference>
<name>A0A9W9KDC7_9EURO</name>
<evidence type="ECO:0000313" key="1">
    <source>
        <dbReference type="EMBL" id="KAJ5100892.1"/>
    </source>
</evidence>